<keyword evidence="4" id="KW-1185">Reference proteome</keyword>
<protein>
    <submittedName>
        <fullName evidence="3">Ribosomal protein L11 methyltransferase (PrmA)</fullName>
    </submittedName>
</protein>
<dbReference type="GO" id="GO:0005840">
    <property type="term" value="C:ribosome"/>
    <property type="evidence" value="ECO:0007669"/>
    <property type="project" value="UniProtKB-KW"/>
</dbReference>
<evidence type="ECO:0000256" key="1">
    <source>
        <dbReference type="ARBA" id="ARBA00022603"/>
    </source>
</evidence>
<dbReference type="OrthoDB" id="9785995at2"/>
<dbReference type="Gene3D" id="3.40.50.150">
    <property type="entry name" value="Vaccinia Virus protein VP39"/>
    <property type="match status" value="1"/>
</dbReference>
<evidence type="ECO:0000313" key="3">
    <source>
        <dbReference type="EMBL" id="SMC25839.1"/>
    </source>
</evidence>
<keyword evidence="3" id="KW-0689">Ribosomal protein</keyword>
<dbReference type="AlphaFoldDB" id="A0A1W1XPE0"/>
<dbReference type="SUPFAM" id="SSF53335">
    <property type="entry name" value="S-adenosyl-L-methionine-dependent methyltransferases"/>
    <property type="match status" value="1"/>
</dbReference>
<gene>
    <name evidence="3" type="ORF">SAMN02746041_02448</name>
</gene>
<evidence type="ECO:0000256" key="2">
    <source>
        <dbReference type="ARBA" id="ARBA00022679"/>
    </source>
</evidence>
<proteinExistence type="predicted"/>
<name>A0A1W1XPE0_9BACT</name>
<dbReference type="InterPro" id="IPR029063">
    <property type="entry name" value="SAM-dependent_MTases_sf"/>
</dbReference>
<accession>A0A1W1XPE0</accession>
<dbReference type="PANTHER" id="PTHR43648">
    <property type="entry name" value="ELECTRON TRANSFER FLAVOPROTEIN BETA SUBUNIT LYSINE METHYLTRANSFERASE"/>
    <property type="match status" value="1"/>
</dbReference>
<dbReference type="Pfam" id="PF06325">
    <property type="entry name" value="PrmA"/>
    <property type="match status" value="1"/>
</dbReference>
<organism evidence="3 4">
    <name type="scientific">Desulfacinum hydrothermale DSM 13146</name>
    <dbReference type="NCBI Taxonomy" id="1121390"/>
    <lineage>
        <taxon>Bacteria</taxon>
        <taxon>Pseudomonadati</taxon>
        <taxon>Thermodesulfobacteriota</taxon>
        <taxon>Syntrophobacteria</taxon>
        <taxon>Syntrophobacterales</taxon>
        <taxon>Syntrophobacteraceae</taxon>
        <taxon>Desulfacinum</taxon>
    </lineage>
</organism>
<dbReference type="Proteomes" id="UP000192783">
    <property type="component" value="Unassembled WGS sequence"/>
</dbReference>
<evidence type="ECO:0000313" key="4">
    <source>
        <dbReference type="Proteomes" id="UP000192783"/>
    </source>
</evidence>
<sequence>MRLPVNAPLRIHVPPIFPWERGQQRLVIRAQKGFHPRHGTSRLCLELLARHRVLIRHKSFLDVGCGSGILALAAAHLGADWVVGVDIYEPSIRAAVRNAGENGLGGRSAWVVRSVEAVRGPFAAVAANLPWPVWLRIGGEIMGRVASDGLLLVSGFQDLQLAHLQGQLHDAGFFVVDRAEADESFFGVPPSGSFTWMALVALRRNLRRRGEP</sequence>
<dbReference type="GO" id="GO:0008276">
    <property type="term" value="F:protein methyltransferase activity"/>
    <property type="evidence" value="ECO:0007669"/>
    <property type="project" value="TreeGrafter"/>
</dbReference>
<dbReference type="RefSeq" id="WP_084058179.1">
    <property type="nucleotide sequence ID" value="NZ_FWXF01000014.1"/>
</dbReference>
<dbReference type="STRING" id="1121390.SAMN02746041_02448"/>
<dbReference type="EMBL" id="FWXF01000014">
    <property type="protein sequence ID" value="SMC25839.1"/>
    <property type="molecule type" value="Genomic_DNA"/>
</dbReference>
<keyword evidence="2 3" id="KW-0808">Transferase</keyword>
<dbReference type="GO" id="GO:0032259">
    <property type="term" value="P:methylation"/>
    <property type="evidence" value="ECO:0007669"/>
    <property type="project" value="UniProtKB-KW"/>
</dbReference>
<reference evidence="3 4" key="1">
    <citation type="submission" date="2017-04" db="EMBL/GenBank/DDBJ databases">
        <authorList>
            <person name="Afonso C.L."/>
            <person name="Miller P.J."/>
            <person name="Scott M.A."/>
            <person name="Spackman E."/>
            <person name="Goraichik I."/>
            <person name="Dimitrov K.M."/>
            <person name="Suarez D.L."/>
            <person name="Swayne D.E."/>
        </authorList>
    </citation>
    <scope>NUCLEOTIDE SEQUENCE [LARGE SCALE GENOMIC DNA]</scope>
    <source>
        <strain evidence="3 4">DSM 13146</strain>
    </source>
</reference>
<dbReference type="InterPro" id="IPR050078">
    <property type="entry name" value="Ribosomal_L11_MeTrfase_PrmA"/>
</dbReference>
<keyword evidence="3" id="KW-0687">Ribonucleoprotein</keyword>
<keyword evidence="1 3" id="KW-0489">Methyltransferase</keyword>
<dbReference type="PANTHER" id="PTHR43648:SF1">
    <property type="entry name" value="ELECTRON TRANSFER FLAVOPROTEIN BETA SUBUNIT LYSINE METHYLTRANSFERASE"/>
    <property type="match status" value="1"/>
</dbReference>